<comment type="caution">
    <text evidence="4">The sequence shown here is derived from an EMBL/GenBank/DDBJ whole genome shotgun (WGS) entry which is preliminary data.</text>
</comment>
<dbReference type="GO" id="GO:0005737">
    <property type="term" value="C:cytoplasm"/>
    <property type="evidence" value="ECO:0007669"/>
    <property type="project" value="InterPro"/>
</dbReference>
<keyword evidence="2" id="KW-0964">Secreted</keyword>
<keyword evidence="5" id="KW-1185">Reference proteome</keyword>
<evidence type="ECO:0000256" key="2">
    <source>
        <dbReference type="ARBA" id="ARBA00022525"/>
    </source>
</evidence>
<keyword evidence="3" id="KW-0843">Virulence</keyword>
<accession>A0A4Q0YPB5</accession>
<dbReference type="Proteomes" id="UP000290287">
    <property type="component" value="Unassembled WGS sequence"/>
</dbReference>
<dbReference type="GO" id="GO:0005576">
    <property type="term" value="C:extracellular region"/>
    <property type="evidence" value="ECO:0007669"/>
    <property type="project" value="UniProtKB-SubCell"/>
</dbReference>
<dbReference type="Pfam" id="PF03534">
    <property type="entry name" value="SpvB"/>
    <property type="match status" value="1"/>
</dbReference>
<gene>
    <name evidence="4" type="ORF">CS022_19765</name>
</gene>
<dbReference type="InterPro" id="IPR003284">
    <property type="entry name" value="Sal_SpvB"/>
</dbReference>
<comment type="subcellular location">
    <subcellularLocation>
        <location evidence="1">Secreted</location>
    </subcellularLocation>
</comment>
<name>A0A4Q0YPB5_9GAMM</name>
<sequence>MSHHWSSCLTFPSAKFARAQYPVQLAVRPKPFGLGWRLSETAIIRKYRGALPTYKDGDEQDTFLFSGEELVPALVEQDNKWQRARQDVDGYRVDQFRPRHEGGWQRIERWQDLSTNDVFWRTITIGNVQLWYGYSAESRLSDPENPLRVFEWKLSHVVDDRGNLIRYRYKRENREEVSPLLSEKCRHTSNCTQLYLKRVWYGVKTPYKPSDSLPNIDGFLFETVFDYGEHDSQFPTPDEQESWSARANPFSDFRAGFDIRTYRLCERVLLFHRFDELPLSPCLVSATHLTYSSDESGISQLSDVVQKGHLWDEETRENVGSSQLYLPTACLEPRGKVRYR</sequence>
<evidence type="ECO:0000313" key="5">
    <source>
        <dbReference type="Proteomes" id="UP000290287"/>
    </source>
</evidence>
<protein>
    <submittedName>
        <fullName evidence="4">Uncharacterized protein</fullName>
    </submittedName>
</protein>
<dbReference type="EMBL" id="PEIB01000032">
    <property type="protein sequence ID" value="RXJ71804.1"/>
    <property type="molecule type" value="Genomic_DNA"/>
</dbReference>
<evidence type="ECO:0000256" key="3">
    <source>
        <dbReference type="ARBA" id="ARBA00023026"/>
    </source>
</evidence>
<reference evidence="4 5" key="1">
    <citation type="submission" date="2017-10" db="EMBL/GenBank/DDBJ databases">
        <title>Nyctiphanis sp. nov., isolated from the stomach of the euphausiid Nyctiphanes simplex (Hansen, 1911) in the Gulf of California.</title>
        <authorList>
            <person name="Gomez-Gil B."/>
            <person name="Aguilar-Mendez M."/>
            <person name="Lopez-Cortes A."/>
            <person name="Gomez-Gutierrez J."/>
            <person name="Roque A."/>
            <person name="Lang E."/>
            <person name="Gonzalez-Castillo A."/>
        </authorList>
    </citation>
    <scope>NUCLEOTIDE SEQUENCE [LARGE SCALE GENOMIC DNA]</scope>
    <source>
        <strain evidence="4 5">CAIM 600</strain>
    </source>
</reference>
<dbReference type="AlphaFoldDB" id="A0A4Q0YPB5"/>
<dbReference type="PRINTS" id="PR01341">
    <property type="entry name" value="SALSPVBPROT"/>
</dbReference>
<evidence type="ECO:0000313" key="4">
    <source>
        <dbReference type="EMBL" id="RXJ71804.1"/>
    </source>
</evidence>
<organism evidence="4 5">
    <name type="scientific">Veronia nyctiphanis</name>
    <dbReference type="NCBI Taxonomy" id="1278244"/>
    <lineage>
        <taxon>Bacteria</taxon>
        <taxon>Pseudomonadati</taxon>
        <taxon>Pseudomonadota</taxon>
        <taxon>Gammaproteobacteria</taxon>
        <taxon>Vibrionales</taxon>
        <taxon>Vibrionaceae</taxon>
        <taxon>Veronia</taxon>
    </lineage>
</organism>
<proteinExistence type="predicted"/>
<evidence type="ECO:0000256" key="1">
    <source>
        <dbReference type="ARBA" id="ARBA00004613"/>
    </source>
</evidence>